<dbReference type="Proteomes" id="UP000242329">
    <property type="component" value="Unassembled WGS sequence"/>
</dbReference>
<evidence type="ECO:0000256" key="2">
    <source>
        <dbReference type="ARBA" id="ARBA00022598"/>
    </source>
</evidence>
<accession>A0A1M5PD96</accession>
<keyword evidence="5" id="KW-0862">Zinc</keyword>
<evidence type="ECO:0000313" key="11">
    <source>
        <dbReference type="Proteomes" id="UP000242329"/>
    </source>
</evidence>
<dbReference type="InterPro" id="IPR014729">
    <property type="entry name" value="Rossmann-like_a/b/a_fold"/>
</dbReference>
<evidence type="ECO:0000256" key="6">
    <source>
        <dbReference type="ARBA" id="ARBA00022840"/>
    </source>
</evidence>
<dbReference type="GO" id="GO:0046872">
    <property type="term" value="F:metal ion binding"/>
    <property type="evidence" value="ECO:0007669"/>
    <property type="project" value="UniProtKB-KW"/>
</dbReference>
<comment type="catalytic activity">
    <reaction evidence="9">
        <text>7-carboxy-7-carbaguanine + NH4(+) + 2 ATP = 7-cyano-7-carbaguanine + 2 AMP + 2 diphosphate + 2 H(+)</text>
        <dbReference type="Rhea" id="RHEA:27982"/>
        <dbReference type="ChEBI" id="CHEBI:15378"/>
        <dbReference type="ChEBI" id="CHEBI:28938"/>
        <dbReference type="ChEBI" id="CHEBI:30616"/>
        <dbReference type="ChEBI" id="CHEBI:33019"/>
        <dbReference type="ChEBI" id="CHEBI:45075"/>
        <dbReference type="ChEBI" id="CHEBI:61036"/>
        <dbReference type="ChEBI" id="CHEBI:456215"/>
        <dbReference type="EC" id="6.3.4.20"/>
    </reaction>
</comment>
<protein>
    <recommendedName>
        <fullName evidence="8">7-cyano-7-deazaguanine synthase</fullName>
        <ecNumber evidence="8">6.3.4.20</ecNumber>
    </recommendedName>
</protein>
<dbReference type="OrthoDB" id="9789567at2"/>
<dbReference type="Pfam" id="PF06508">
    <property type="entry name" value="QueC"/>
    <property type="match status" value="1"/>
</dbReference>
<evidence type="ECO:0000256" key="4">
    <source>
        <dbReference type="ARBA" id="ARBA00022741"/>
    </source>
</evidence>
<dbReference type="GO" id="GO:0005524">
    <property type="term" value="F:ATP binding"/>
    <property type="evidence" value="ECO:0007669"/>
    <property type="project" value="UniProtKB-KW"/>
</dbReference>
<dbReference type="InterPro" id="IPR018317">
    <property type="entry name" value="QueC"/>
</dbReference>
<proteinExistence type="inferred from homology"/>
<dbReference type="PIRSF" id="PIRSF006293">
    <property type="entry name" value="ExsB"/>
    <property type="match status" value="1"/>
</dbReference>
<sequence length="208" mass="23493">MKAIALLSGGLDSVVSMLLASKEVKVELAITIDYGQRARENEIKAARNICRIYNVKHEVVELPFMHKIQSDLIKKESLPITNPWVPNRNGLFINLAACYAESMKAGLVICGFNREEAFNFPDNSEEYVRALNNALYYSTTNHVKVKSFVQDMDKIDIIRTAAELGLDFRYIWSCYGGGEKPCLRCSSCLRNMEAFAKAGIKYNEDFIC</sequence>
<keyword evidence="2" id="KW-0436">Ligase</keyword>
<gene>
    <name evidence="10" type="ORF">SAMN02745221_01438</name>
</gene>
<keyword evidence="6" id="KW-0067">ATP-binding</keyword>
<dbReference type="SUPFAM" id="SSF52402">
    <property type="entry name" value="Adenine nucleotide alpha hydrolases-like"/>
    <property type="match status" value="1"/>
</dbReference>
<keyword evidence="3" id="KW-0479">Metal-binding</keyword>
<evidence type="ECO:0000313" key="10">
    <source>
        <dbReference type="EMBL" id="SHG99764.1"/>
    </source>
</evidence>
<evidence type="ECO:0000256" key="1">
    <source>
        <dbReference type="ARBA" id="ARBA00005061"/>
    </source>
</evidence>
<comment type="pathway">
    <text evidence="1">Purine metabolism; 7-cyano-7-deazaguanine biosynthesis.</text>
</comment>
<reference evidence="11" key="1">
    <citation type="submission" date="2016-11" db="EMBL/GenBank/DDBJ databases">
        <authorList>
            <person name="Varghese N."/>
            <person name="Submissions S."/>
        </authorList>
    </citation>
    <scope>NUCLEOTIDE SEQUENCE [LARGE SCALE GENOMIC DNA]</scope>
    <source>
        <strain evidence="11">DSM 11003</strain>
    </source>
</reference>
<evidence type="ECO:0000256" key="7">
    <source>
        <dbReference type="ARBA" id="ARBA00037993"/>
    </source>
</evidence>
<evidence type="ECO:0000256" key="8">
    <source>
        <dbReference type="ARBA" id="ARBA00039149"/>
    </source>
</evidence>
<evidence type="ECO:0000256" key="5">
    <source>
        <dbReference type="ARBA" id="ARBA00022833"/>
    </source>
</evidence>
<comment type="similarity">
    <text evidence="7">Belongs to the QueC family.</text>
</comment>
<name>A0A1M5PD96_9FIRM</name>
<evidence type="ECO:0000256" key="9">
    <source>
        <dbReference type="ARBA" id="ARBA00047890"/>
    </source>
</evidence>
<dbReference type="Gene3D" id="3.40.50.620">
    <property type="entry name" value="HUPs"/>
    <property type="match status" value="1"/>
</dbReference>
<dbReference type="PANTHER" id="PTHR42914:SF1">
    <property type="entry name" value="7-CYANO-7-DEAZAGUANINE SYNTHASE"/>
    <property type="match status" value="1"/>
</dbReference>
<dbReference type="EC" id="6.3.4.20" evidence="8"/>
<dbReference type="NCBIfam" id="TIGR00364">
    <property type="entry name" value="7-cyano-7-deazaguanine synthase QueC"/>
    <property type="match status" value="1"/>
</dbReference>
<keyword evidence="11" id="KW-1185">Reference proteome</keyword>
<organism evidence="10 11">
    <name type="scientific">Thermosyntropha lipolytica DSM 11003</name>
    <dbReference type="NCBI Taxonomy" id="1123382"/>
    <lineage>
        <taxon>Bacteria</taxon>
        <taxon>Bacillati</taxon>
        <taxon>Bacillota</taxon>
        <taxon>Clostridia</taxon>
        <taxon>Eubacteriales</taxon>
        <taxon>Syntrophomonadaceae</taxon>
        <taxon>Thermosyntropha</taxon>
    </lineage>
</organism>
<dbReference type="STRING" id="1123382.SAMN02745221_01438"/>
<keyword evidence="4" id="KW-0547">Nucleotide-binding</keyword>
<dbReference type="PANTHER" id="PTHR42914">
    <property type="entry name" value="7-CYANO-7-DEAZAGUANINE SYNTHASE"/>
    <property type="match status" value="1"/>
</dbReference>
<dbReference type="CDD" id="cd01995">
    <property type="entry name" value="QueC-like"/>
    <property type="match status" value="1"/>
</dbReference>
<dbReference type="AlphaFoldDB" id="A0A1M5PD96"/>
<dbReference type="EMBL" id="FQWY01000022">
    <property type="protein sequence ID" value="SHG99764.1"/>
    <property type="molecule type" value="Genomic_DNA"/>
</dbReference>
<evidence type="ECO:0000256" key="3">
    <source>
        <dbReference type="ARBA" id="ARBA00022723"/>
    </source>
</evidence>
<dbReference type="GO" id="GO:0016874">
    <property type="term" value="F:ligase activity"/>
    <property type="evidence" value="ECO:0007669"/>
    <property type="project" value="UniProtKB-KW"/>
</dbReference>
<dbReference type="RefSeq" id="WP_073092130.1">
    <property type="nucleotide sequence ID" value="NZ_FQWY01000022.1"/>
</dbReference>